<evidence type="ECO:0000256" key="1">
    <source>
        <dbReference type="ARBA" id="ARBA00001946"/>
    </source>
</evidence>
<dbReference type="PROSITE" id="PS50821">
    <property type="entry name" value="PAZ"/>
    <property type="match status" value="1"/>
</dbReference>
<evidence type="ECO:0000256" key="3">
    <source>
        <dbReference type="ARBA" id="ARBA00022741"/>
    </source>
</evidence>
<keyword evidence="13" id="KW-1185">Reference proteome</keyword>
<dbReference type="SUPFAM" id="SSF54768">
    <property type="entry name" value="dsRNA-binding domain-like"/>
    <property type="match status" value="1"/>
</dbReference>
<gene>
    <name evidence="12" type="ORF">HGRIS_009773</name>
</gene>
<proteinExistence type="predicted"/>
<feature type="region of interest" description="Disordered" evidence="8">
    <location>
        <begin position="1"/>
        <end position="49"/>
    </location>
</feature>
<dbReference type="InterPro" id="IPR003100">
    <property type="entry name" value="PAZ_dom"/>
</dbReference>
<reference evidence="13" key="1">
    <citation type="submission" date="2024-06" db="EMBL/GenBank/DDBJ databases">
        <title>Multi-omics analyses provide insights into the biosynthesis of the anticancer antibiotic pleurotin in Hohenbuehelia grisea.</title>
        <authorList>
            <person name="Weaver J.A."/>
            <person name="Alberti F."/>
        </authorList>
    </citation>
    <scope>NUCLEOTIDE SEQUENCE [LARGE SCALE GENOMIC DNA]</scope>
    <source>
        <strain evidence="13">T-177</strain>
    </source>
</reference>
<dbReference type="PROSITE" id="PS51327">
    <property type="entry name" value="DICER_DSRBF"/>
    <property type="match status" value="1"/>
</dbReference>
<protein>
    <recommendedName>
        <fullName evidence="14">Dicer-like protein 1</fullName>
    </recommendedName>
</protein>
<feature type="region of interest" description="Disordered" evidence="8">
    <location>
        <begin position="1657"/>
        <end position="1716"/>
    </location>
</feature>
<dbReference type="Pfam" id="PF00636">
    <property type="entry name" value="Ribonuclease_3"/>
    <property type="match status" value="2"/>
</dbReference>
<comment type="cofactor">
    <cofactor evidence="1">
        <name>Mg(2+)</name>
        <dbReference type="ChEBI" id="CHEBI:18420"/>
    </cofactor>
</comment>
<evidence type="ECO:0000259" key="11">
    <source>
        <dbReference type="PROSITE" id="PS51327"/>
    </source>
</evidence>
<evidence type="ECO:0000259" key="10">
    <source>
        <dbReference type="PROSITE" id="PS50821"/>
    </source>
</evidence>
<dbReference type="PROSITE" id="PS50142">
    <property type="entry name" value="RNASE_3_2"/>
    <property type="match status" value="2"/>
</dbReference>
<dbReference type="SUPFAM" id="SSF69065">
    <property type="entry name" value="RNase III domain-like"/>
    <property type="match status" value="2"/>
</dbReference>
<feature type="domain" description="RNase III" evidence="9">
    <location>
        <begin position="1361"/>
        <end position="1517"/>
    </location>
</feature>
<evidence type="ECO:0000256" key="8">
    <source>
        <dbReference type="SAM" id="MobiDB-lite"/>
    </source>
</evidence>
<dbReference type="Gene3D" id="1.10.1520.10">
    <property type="entry name" value="Ribonuclease III domain"/>
    <property type="match status" value="2"/>
</dbReference>
<keyword evidence="2" id="KW-0677">Repeat</keyword>
<dbReference type="PANTHER" id="PTHR14950">
    <property type="entry name" value="DICER-RELATED"/>
    <property type="match status" value="1"/>
</dbReference>
<feature type="domain" description="Dicer dsRNA-binding fold" evidence="11">
    <location>
        <begin position="649"/>
        <end position="745"/>
    </location>
</feature>
<dbReference type="SMART" id="SM00535">
    <property type="entry name" value="RIBOc"/>
    <property type="match status" value="2"/>
</dbReference>
<dbReference type="InterPro" id="IPR005034">
    <property type="entry name" value="Dicer_dimerisation"/>
</dbReference>
<keyword evidence="5" id="KW-0347">Helicase</keyword>
<keyword evidence="4" id="KW-0378">Hydrolase</keyword>
<feature type="compositionally biased region" description="Basic and acidic residues" evidence="8">
    <location>
        <begin position="23"/>
        <end position="33"/>
    </location>
</feature>
<evidence type="ECO:0000256" key="6">
    <source>
        <dbReference type="ARBA" id="ARBA00022840"/>
    </source>
</evidence>
<keyword evidence="7" id="KW-0694">RNA-binding</keyword>
<dbReference type="CDD" id="cd00593">
    <property type="entry name" value="RIBOc"/>
    <property type="match status" value="2"/>
</dbReference>
<dbReference type="InterPro" id="IPR038248">
    <property type="entry name" value="Dicer_dimer_sf"/>
</dbReference>
<feature type="compositionally biased region" description="Basic and acidic residues" evidence="8">
    <location>
        <begin position="1666"/>
        <end position="1679"/>
    </location>
</feature>
<comment type="caution">
    <text evidence="12">The sequence shown here is derived from an EMBL/GenBank/DDBJ whole genome shotgun (WGS) entry which is preliminary data.</text>
</comment>
<dbReference type="PANTHER" id="PTHR14950:SF37">
    <property type="entry name" value="ENDORIBONUCLEASE DICER"/>
    <property type="match status" value="1"/>
</dbReference>
<dbReference type="InterPro" id="IPR027417">
    <property type="entry name" value="P-loop_NTPase"/>
</dbReference>
<feature type="domain" description="RNase III" evidence="9">
    <location>
        <begin position="1082"/>
        <end position="1317"/>
    </location>
</feature>
<dbReference type="EMBL" id="JASNQZ010000012">
    <property type="protein sequence ID" value="KAL0949733.1"/>
    <property type="molecule type" value="Genomic_DNA"/>
</dbReference>
<feature type="compositionally biased region" description="Acidic residues" evidence="8">
    <location>
        <begin position="1706"/>
        <end position="1716"/>
    </location>
</feature>
<feature type="region of interest" description="Disordered" evidence="8">
    <location>
        <begin position="1263"/>
        <end position="1294"/>
    </location>
</feature>
<dbReference type="Gene3D" id="3.30.160.380">
    <property type="entry name" value="Dicer dimerisation domain"/>
    <property type="match status" value="1"/>
</dbReference>
<accession>A0ABR3J2M2</accession>
<feature type="region of interest" description="Disordered" evidence="8">
    <location>
        <begin position="1176"/>
        <end position="1224"/>
    </location>
</feature>
<evidence type="ECO:0000313" key="12">
    <source>
        <dbReference type="EMBL" id="KAL0949733.1"/>
    </source>
</evidence>
<evidence type="ECO:0000259" key="9">
    <source>
        <dbReference type="PROSITE" id="PS50142"/>
    </source>
</evidence>
<dbReference type="PROSITE" id="PS00517">
    <property type="entry name" value="RNASE_3_1"/>
    <property type="match status" value="1"/>
</dbReference>
<dbReference type="Gene3D" id="3.40.50.300">
    <property type="entry name" value="P-loop containing nucleotide triphosphate hydrolases"/>
    <property type="match status" value="2"/>
</dbReference>
<dbReference type="Pfam" id="PF03368">
    <property type="entry name" value="Dicer_dimer"/>
    <property type="match status" value="1"/>
</dbReference>
<feature type="compositionally biased region" description="Acidic residues" evidence="8">
    <location>
        <begin position="623"/>
        <end position="632"/>
    </location>
</feature>
<dbReference type="Proteomes" id="UP001556367">
    <property type="component" value="Unassembled WGS sequence"/>
</dbReference>
<sequence>MLKLWKRTWQQGPGEEDEQSGDSDEKQNNKVDDAPLSGTSDTTPPMDDVILGPPDFGATEASALPANGTPSTCIEAELIKSGSPSKKRRKLTMDQDSIAQHLPELHEDTIMGDAYLHASADREDQIFANAKKENIIASLSTTPAIDRVVFRYLAWSVKVQQSQPSGINNRVSALVVDDDATLDSYARKLETERGFLSIKVVNPSEEDQSADWAQALLKDVVVVTASTLLDSLREDDLSISQFHAIVIPDAQTIKDQDSQALVPVSRIMSEFYRAAEHHSRPMIFAIAKAPHDEQDVYDSGLFKLEDVLDAKVFGLTMNRRAELMALPEQPSEIVLLYNPPPQTIDLKLLLNYLHKIDPTESVFAHFFRAARYALLHVGACASDLVWRRALKSMPDNEFGDYARQDGESVIEQRLKTSMRDAVKNWAFAMPNLDATSRGFNVTPKFLRLVQILKSYEAYGESFRGIIFVEKRAVALAIADMLRALDDQFGFLRPLAVVGCGAASMFDRQQEIFRDFTAGTYNLLIATKSIEDLDVPKAPLVVRFDLFESHVSHAYVKAHTRGRESHLVYLLERSNDIHRRILAQISQQDSDMLRWTENLGRDPRSSIPPRSLRETNNPYHSDSEGEDDDDDPDANVRDPVTNGRIYPQDATTVIYRFASTLASDVHERRDNFPLFEYDEAVTPGQAHAYRCRILLPVLGMPEIPGPSSISLAHARRAACHQACRLLFNAGLLDCHIFPQIDLPNAELEASMTMTIADKVDSMPNEEKTGGLKFYTRAQPAFWKNSALVKSDLFYPTIVTPLVLSPDGAPYAPMLILTRLPLPAMLSFKLFFVGVPASLRLSPAAPFRVTEPQIHDLHMYTVRICRTIGNKPYICDFEKMLYFWAPLQMTAEELDSRSSDPWVLPVVGDRIPWEDVTRAAATWALPLRNETTEAMIEDLKDAVIQDRWVEFTRRYDVEGLRQDLTPLSKAEDSAREAEYANFLEYCKARRKGFEGLQDENQPLIQVSKCQAFLNRLNPTSRNLTESTKASAKYLIPELCAKFTIPSSSFRTALLLPSVMKRIDEFLIVKQLNAKYFDFDIAEVLLHMAISTPSSAIEYDYERLELLGDSFLKYLSSVYVFVTHPTQPEGSLHFIRQRIISNKSLYLNSRRAGFPQYIHAKPFTVKLWCPPNFELVPPPPPAPKELKEGEESVPQPQEELSPQVVVAPQGESQPPEGTNKQEVPVPSSVPEADITVLPSVPQEPTLELEPGEIFEENEQEIVANAAPEKAVEATSENAKPKKRQPKRQRQLEEQNKLHLGDKTIADVSEAIIGAAYISGGRETALKAAKALNIPTPNVDRWSDFGRKVLAPHPNYTAKLASGAIEAVETIIGHKFHRPHLLAQALTHASSQEHEATSYERLEFLGDAILDFMVIRHIFDRDQQLSPGGLTLLKGAMVSNSTLAAVCVSSGLKEYLLFESHHLAQTINVYADQLRKKEADEYAAAQKEGRSPGQYWLELEPPKALSDVVESIIGAIYISDNFSPVGAEALFDNVLKPFYDRYITLKTLSHHPTKTLFELFQAQGCQHFEIEKESTHDKSSTCSVLVHDIVLASAQEDSTALAARRASLFALDALEGDPEFLTRTCDCRSQTTKRKGQKKDINSILSGFGEEEEADLLAANDGGLTSAPTEDGKAVEVPNKEEQTDSAMAQLELQPEEGAGRIEAPNEAESAVDSDMDTSA</sequence>
<organism evidence="12 13">
    <name type="scientific">Hohenbuehelia grisea</name>
    <dbReference type="NCBI Taxonomy" id="104357"/>
    <lineage>
        <taxon>Eukaryota</taxon>
        <taxon>Fungi</taxon>
        <taxon>Dikarya</taxon>
        <taxon>Basidiomycota</taxon>
        <taxon>Agaricomycotina</taxon>
        <taxon>Agaricomycetes</taxon>
        <taxon>Agaricomycetidae</taxon>
        <taxon>Agaricales</taxon>
        <taxon>Pleurotineae</taxon>
        <taxon>Pleurotaceae</taxon>
        <taxon>Hohenbuehelia</taxon>
    </lineage>
</organism>
<evidence type="ECO:0000256" key="7">
    <source>
        <dbReference type="PROSITE-ProRule" id="PRU00657"/>
    </source>
</evidence>
<evidence type="ECO:0000256" key="4">
    <source>
        <dbReference type="ARBA" id="ARBA00022801"/>
    </source>
</evidence>
<dbReference type="InterPro" id="IPR036389">
    <property type="entry name" value="RNase_III_sf"/>
</dbReference>
<keyword evidence="6" id="KW-0067">ATP-binding</keyword>
<evidence type="ECO:0000256" key="2">
    <source>
        <dbReference type="ARBA" id="ARBA00022737"/>
    </source>
</evidence>
<name>A0ABR3J2M2_9AGAR</name>
<evidence type="ECO:0008006" key="14">
    <source>
        <dbReference type="Google" id="ProtNLM"/>
    </source>
</evidence>
<keyword evidence="3" id="KW-0547">Nucleotide-binding</keyword>
<feature type="region of interest" description="Disordered" evidence="8">
    <location>
        <begin position="597"/>
        <end position="643"/>
    </location>
</feature>
<evidence type="ECO:0000256" key="5">
    <source>
        <dbReference type="ARBA" id="ARBA00022806"/>
    </source>
</evidence>
<dbReference type="InterPro" id="IPR000999">
    <property type="entry name" value="RNase_III_dom"/>
</dbReference>
<feature type="compositionally biased region" description="Polar residues" evidence="8">
    <location>
        <begin position="1207"/>
        <end position="1218"/>
    </location>
</feature>
<feature type="domain" description="PAZ" evidence="10">
    <location>
        <begin position="912"/>
        <end position="1011"/>
    </location>
</feature>
<evidence type="ECO:0000313" key="13">
    <source>
        <dbReference type="Proteomes" id="UP001556367"/>
    </source>
</evidence>
<dbReference type="SUPFAM" id="SSF52540">
    <property type="entry name" value="P-loop containing nucleoside triphosphate hydrolases"/>
    <property type="match status" value="1"/>
</dbReference>
<dbReference type="Gene3D" id="2.170.260.10">
    <property type="entry name" value="paz domain"/>
    <property type="match status" value="1"/>
</dbReference>